<organism evidence="1">
    <name type="scientific">Rhodothermus marinus</name>
    <name type="common">Rhodothermus obamensis</name>
    <dbReference type="NCBI Taxonomy" id="29549"/>
    <lineage>
        <taxon>Bacteria</taxon>
        <taxon>Pseudomonadati</taxon>
        <taxon>Rhodothermota</taxon>
        <taxon>Rhodothermia</taxon>
        <taxon>Rhodothermales</taxon>
        <taxon>Rhodothermaceae</taxon>
        <taxon>Rhodothermus</taxon>
    </lineage>
</organism>
<evidence type="ECO:0000313" key="1">
    <source>
        <dbReference type="EMBL" id="HER96231.1"/>
    </source>
</evidence>
<dbReference type="AlphaFoldDB" id="A0A7V2F6C2"/>
<sequence length="202" mass="22645">MPAPAPKSLCGLDFGARTAGTTVLAWDGRDGRLHLRACPRQTDADAWLHKLLLPHPPRLLVIDAPLSLPRAYVQLPEKSEPDFFFRVADRQAGAMSPLFLGGLTARAIAFAYHLRQQGCTVLETFPRLVATRRLPESLQSRYRNDNPEVFAHDLLALLPLPCAEPPTSWHDVDALLAWWTAWRYVHHQAAALGDPEEGQIWY</sequence>
<gene>
    <name evidence="1" type="ORF">ENO59_06910</name>
</gene>
<comment type="caution">
    <text evidence="1">The sequence shown here is derived from an EMBL/GenBank/DDBJ whole genome shotgun (WGS) entry which is preliminary data.</text>
</comment>
<reference evidence="1" key="1">
    <citation type="journal article" date="2020" name="mSystems">
        <title>Genome- and Community-Level Interaction Insights into Carbon Utilization and Element Cycling Functions of Hydrothermarchaeota in Hydrothermal Sediment.</title>
        <authorList>
            <person name="Zhou Z."/>
            <person name="Liu Y."/>
            <person name="Xu W."/>
            <person name="Pan J."/>
            <person name="Luo Z.H."/>
            <person name="Li M."/>
        </authorList>
    </citation>
    <scope>NUCLEOTIDE SEQUENCE [LARGE SCALE GENOMIC DNA]</scope>
    <source>
        <strain evidence="1">SpSt-143</strain>
    </source>
</reference>
<name>A0A7V2F6C2_RHOMR</name>
<dbReference type="EMBL" id="DSGB01000005">
    <property type="protein sequence ID" value="HER96231.1"/>
    <property type="molecule type" value="Genomic_DNA"/>
</dbReference>
<proteinExistence type="predicted"/>
<accession>A0A7V2F6C2</accession>
<protein>
    <submittedName>
        <fullName evidence="1">DUF429 domain-containing protein</fullName>
    </submittedName>
</protein>